<keyword evidence="3" id="KW-1185">Reference proteome</keyword>
<sequence length="80" mass="8507">MLNCPLCPEGATYPIFLTVQPPSFQAQQLPLGFECPHGGFCPEPPWATECTQGGKTGPNPLTREVRCSRPARGSPGVSPP</sequence>
<dbReference type="Proteomes" id="UP001152622">
    <property type="component" value="Chromosome 21"/>
</dbReference>
<reference evidence="2" key="1">
    <citation type="journal article" date="2023" name="Science">
        <title>Genome structures resolve the early diversification of teleost fishes.</title>
        <authorList>
            <person name="Parey E."/>
            <person name="Louis A."/>
            <person name="Montfort J."/>
            <person name="Bouchez O."/>
            <person name="Roques C."/>
            <person name="Iampietro C."/>
            <person name="Lluch J."/>
            <person name="Castinel A."/>
            <person name="Donnadieu C."/>
            <person name="Desvignes T."/>
            <person name="Floi Bucao C."/>
            <person name="Jouanno E."/>
            <person name="Wen M."/>
            <person name="Mejri S."/>
            <person name="Dirks R."/>
            <person name="Jansen H."/>
            <person name="Henkel C."/>
            <person name="Chen W.J."/>
            <person name="Zahm M."/>
            <person name="Cabau C."/>
            <person name="Klopp C."/>
            <person name="Thompson A.W."/>
            <person name="Robinson-Rechavi M."/>
            <person name="Braasch I."/>
            <person name="Lecointre G."/>
            <person name="Bobe J."/>
            <person name="Postlethwait J.H."/>
            <person name="Berthelot C."/>
            <person name="Roest Crollius H."/>
            <person name="Guiguen Y."/>
        </authorList>
    </citation>
    <scope>NUCLEOTIDE SEQUENCE</scope>
    <source>
        <strain evidence="2">WJC10195</strain>
    </source>
</reference>
<protein>
    <submittedName>
        <fullName evidence="2">Uncharacterized protein</fullName>
    </submittedName>
</protein>
<accession>A0A9Q1EAA1</accession>
<evidence type="ECO:0000256" key="1">
    <source>
        <dbReference type="SAM" id="MobiDB-lite"/>
    </source>
</evidence>
<name>A0A9Q1EAA1_SYNKA</name>
<proteinExistence type="predicted"/>
<evidence type="ECO:0000313" key="3">
    <source>
        <dbReference type="Proteomes" id="UP001152622"/>
    </source>
</evidence>
<dbReference type="AlphaFoldDB" id="A0A9Q1EAA1"/>
<evidence type="ECO:0000313" key="2">
    <source>
        <dbReference type="EMBL" id="KAJ8335076.1"/>
    </source>
</evidence>
<dbReference type="EMBL" id="JAINUF010000021">
    <property type="protein sequence ID" value="KAJ8335076.1"/>
    <property type="molecule type" value="Genomic_DNA"/>
</dbReference>
<comment type="caution">
    <text evidence="2">The sequence shown here is derived from an EMBL/GenBank/DDBJ whole genome shotgun (WGS) entry which is preliminary data.</text>
</comment>
<gene>
    <name evidence="2" type="ORF">SKAU_G00407150</name>
</gene>
<feature type="region of interest" description="Disordered" evidence="1">
    <location>
        <begin position="53"/>
        <end position="80"/>
    </location>
</feature>
<organism evidence="2 3">
    <name type="scientific">Synaphobranchus kaupii</name>
    <name type="common">Kaup's arrowtooth eel</name>
    <dbReference type="NCBI Taxonomy" id="118154"/>
    <lineage>
        <taxon>Eukaryota</taxon>
        <taxon>Metazoa</taxon>
        <taxon>Chordata</taxon>
        <taxon>Craniata</taxon>
        <taxon>Vertebrata</taxon>
        <taxon>Euteleostomi</taxon>
        <taxon>Actinopterygii</taxon>
        <taxon>Neopterygii</taxon>
        <taxon>Teleostei</taxon>
        <taxon>Anguilliformes</taxon>
        <taxon>Synaphobranchidae</taxon>
        <taxon>Synaphobranchus</taxon>
    </lineage>
</organism>